<dbReference type="SMART" id="SM00355">
    <property type="entry name" value="ZnF_C2H2"/>
    <property type="match status" value="6"/>
</dbReference>
<dbReference type="GO" id="GO:0005634">
    <property type="term" value="C:nucleus"/>
    <property type="evidence" value="ECO:0007669"/>
    <property type="project" value="TreeGrafter"/>
</dbReference>
<proteinExistence type="predicted"/>
<keyword evidence="4" id="KW-0862">Zinc</keyword>
<evidence type="ECO:0000256" key="3">
    <source>
        <dbReference type="ARBA" id="ARBA00022771"/>
    </source>
</evidence>
<dbReference type="GO" id="GO:0008270">
    <property type="term" value="F:zinc ion binding"/>
    <property type="evidence" value="ECO:0007669"/>
    <property type="project" value="UniProtKB-KW"/>
</dbReference>
<keyword evidence="2" id="KW-0677">Repeat</keyword>
<evidence type="ECO:0000256" key="2">
    <source>
        <dbReference type="ARBA" id="ARBA00022737"/>
    </source>
</evidence>
<dbReference type="PROSITE" id="PS50157">
    <property type="entry name" value="ZINC_FINGER_C2H2_2"/>
    <property type="match status" value="3"/>
</dbReference>
<name>A0A4W3GV97_CALMI</name>
<keyword evidence="1" id="KW-0479">Metal-binding</keyword>
<evidence type="ECO:0000313" key="7">
    <source>
        <dbReference type="Ensembl" id="ENSCMIP00000007531.1"/>
    </source>
</evidence>
<accession>A0A4W3GV97</accession>
<organism evidence="7 8">
    <name type="scientific">Callorhinchus milii</name>
    <name type="common">Ghost shark</name>
    <dbReference type="NCBI Taxonomy" id="7868"/>
    <lineage>
        <taxon>Eukaryota</taxon>
        <taxon>Metazoa</taxon>
        <taxon>Chordata</taxon>
        <taxon>Craniata</taxon>
        <taxon>Vertebrata</taxon>
        <taxon>Chondrichthyes</taxon>
        <taxon>Holocephali</taxon>
        <taxon>Chimaeriformes</taxon>
        <taxon>Callorhinchidae</taxon>
        <taxon>Callorhinchus</taxon>
    </lineage>
</organism>
<dbReference type="OMA" id="SKPWHKC"/>
<reference evidence="8" key="2">
    <citation type="journal article" date="2007" name="PLoS Biol.">
        <title>Survey sequencing and comparative analysis of the elephant shark (Callorhinchus milii) genome.</title>
        <authorList>
            <person name="Venkatesh B."/>
            <person name="Kirkness E.F."/>
            <person name="Loh Y.H."/>
            <person name="Halpern A.L."/>
            <person name="Lee A.P."/>
            <person name="Johnson J."/>
            <person name="Dandona N."/>
            <person name="Viswanathan L.D."/>
            <person name="Tay A."/>
            <person name="Venter J.C."/>
            <person name="Strausberg R.L."/>
            <person name="Brenner S."/>
        </authorList>
    </citation>
    <scope>NUCLEOTIDE SEQUENCE [LARGE SCALE GENOMIC DNA]</scope>
</reference>
<dbReference type="Ensembl" id="ENSCMIT00000007755.1">
    <property type="protein sequence ID" value="ENSCMIP00000007531.1"/>
    <property type="gene ID" value="ENSCMIG00000004130.1"/>
</dbReference>
<keyword evidence="3 5" id="KW-0863">Zinc-finger</keyword>
<evidence type="ECO:0000256" key="5">
    <source>
        <dbReference type="PROSITE-ProRule" id="PRU00042"/>
    </source>
</evidence>
<dbReference type="GO" id="GO:0000981">
    <property type="term" value="F:DNA-binding transcription factor activity, RNA polymerase II-specific"/>
    <property type="evidence" value="ECO:0007669"/>
    <property type="project" value="TreeGrafter"/>
</dbReference>
<dbReference type="PROSITE" id="PS00028">
    <property type="entry name" value="ZINC_FINGER_C2H2_1"/>
    <property type="match status" value="4"/>
</dbReference>
<feature type="domain" description="C2H2-type" evidence="6">
    <location>
        <begin position="279"/>
        <end position="306"/>
    </location>
</feature>
<evidence type="ECO:0000256" key="1">
    <source>
        <dbReference type="ARBA" id="ARBA00022723"/>
    </source>
</evidence>
<dbReference type="AlphaFoldDB" id="A0A4W3GV97"/>
<feature type="domain" description="C2H2-type" evidence="6">
    <location>
        <begin position="75"/>
        <end position="102"/>
    </location>
</feature>
<dbReference type="InParanoid" id="A0A4W3GV97"/>
<dbReference type="PANTHER" id="PTHR24409:SF319">
    <property type="entry name" value="ZINC FINGER PROTEIN 438"/>
    <property type="match status" value="1"/>
</dbReference>
<dbReference type="PANTHER" id="PTHR24409">
    <property type="entry name" value="ZINC FINGER PROTEIN 142"/>
    <property type="match status" value="1"/>
</dbReference>
<dbReference type="Proteomes" id="UP000314986">
    <property type="component" value="Unassembled WGS sequence"/>
</dbReference>
<evidence type="ECO:0000259" key="6">
    <source>
        <dbReference type="PROSITE" id="PS50157"/>
    </source>
</evidence>
<keyword evidence="8" id="KW-1185">Reference proteome</keyword>
<reference evidence="7" key="5">
    <citation type="submission" date="2025-09" db="UniProtKB">
        <authorList>
            <consortium name="Ensembl"/>
        </authorList>
    </citation>
    <scope>IDENTIFICATION</scope>
</reference>
<dbReference type="Gene3D" id="3.30.160.60">
    <property type="entry name" value="Classic Zinc Finger"/>
    <property type="match status" value="3"/>
</dbReference>
<feature type="domain" description="C2H2-type" evidence="6">
    <location>
        <begin position="103"/>
        <end position="131"/>
    </location>
</feature>
<dbReference type="GeneTree" id="ENSGT00390000014526"/>
<reference evidence="8" key="1">
    <citation type="journal article" date="2006" name="Science">
        <title>Ancient noncoding elements conserved in the human genome.</title>
        <authorList>
            <person name="Venkatesh B."/>
            <person name="Kirkness E.F."/>
            <person name="Loh Y.H."/>
            <person name="Halpern A.L."/>
            <person name="Lee A.P."/>
            <person name="Johnson J."/>
            <person name="Dandona N."/>
            <person name="Viswanathan L.D."/>
            <person name="Tay A."/>
            <person name="Venter J.C."/>
            <person name="Strausberg R.L."/>
            <person name="Brenner S."/>
        </authorList>
    </citation>
    <scope>NUCLEOTIDE SEQUENCE [LARGE SCALE GENOMIC DNA]</scope>
</reference>
<reference evidence="7" key="4">
    <citation type="submission" date="2025-08" db="UniProtKB">
        <authorList>
            <consortium name="Ensembl"/>
        </authorList>
    </citation>
    <scope>IDENTIFICATION</scope>
</reference>
<dbReference type="GO" id="GO:0000977">
    <property type="term" value="F:RNA polymerase II transcription regulatory region sequence-specific DNA binding"/>
    <property type="evidence" value="ECO:0007669"/>
    <property type="project" value="TreeGrafter"/>
</dbReference>
<dbReference type="InterPro" id="IPR013087">
    <property type="entry name" value="Znf_C2H2_type"/>
</dbReference>
<reference evidence="8" key="3">
    <citation type="journal article" date="2014" name="Nature">
        <title>Elephant shark genome provides unique insights into gnathostome evolution.</title>
        <authorList>
            <consortium name="International Elephant Shark Genome Sequencing Consortium"/>
            <person name="Venkatesh B."/>
            <person name="Lee A.P."/>
            <person name="Ravi V."/>
            <person name="Maurya A.K."/>
            <person name="Lian M.M."/>
            <person name="Swann J.B."/>
            <person name="Ohta Y."/>
            <person name="Flajnik M.F."/>
            <person name="Sutoh Y."/>
            <person name="Kasahara M."/>
            <person name="Hoon S."/>
            <person name="Gangu V."/>
            <person name="Roy S.W."/>
            <person name="Irimia M."/>
            <person name="Korzh V."/>
            <person name="Kondrychyn I."/>
            <person name="Lim Z.W."/>
            <person name="Tay B.H."/>
            <person name="Tohari S."/>
            <person name="Kong K.W."/>
            <person name="Ho S."/>
            <person name="Lorente-Galdos B."/>
            <person name="Quilez J."/>
            <person name="Marques-Bonet T."/>
            <person name="Raney B.J."/>
            <person name="Ingham P.W."/>
            <person name="Tay A."/>
            <person name="Hillier L.W."/>
            <person name="Minx P."/>
            <person name="Boehm T."/>
            <person name="Wilson R.K."/>
            <person name="Brenner S."/>
            <person name="Warren W.C."/>
        </authorList>
    </citation>
    <scope>NUCLEOTIDE SEQUENCE [LARGE SCALE GENOMIC DNA]</scope>
</reference>
<evidence type="ECO:0000256" key="4">
    <source>
        <dbReference type="ARBA" id="ARBA00022833"/>
    </source>
</evidence>
<sequence length="386" mass="43654">MPKPVMTVQAVAPLPSPAGMVTLQNFDSIKSGMAPSSTAASRPGHIMPSEHSVSAKLPAYCRNLPAHLVLCKQVYKCNVCSRGFQFKHHLQDHLNIHSNSRPYCCRICHKAYSHSGSLSTHMKRRHSDIRRKKLMCCEFCAKLFGHIGVYFSHLKEIHKILISGDFSSQHLAPDNPVNLPRLRRICSRGLRGVLLDVSNLPRAAAMGPGNLQIRCSRCQVITPTFVEMKLHLLCVHREELQLRVEEGTVKEKGSKETEQELYKHAANYWKQPVEKKPLVKCGVCDKTFYSYAKLKKHVLLRNKERPRLQAGESRTFPKRPDEEIHFFTSLGYNCILCKLGCESKVELIGHWQSYHNCEDPAVLWAIFSSANGNGRTDREECPSGDT</sequence>
<dbReference type="SUPFAM" id="SSF57667">
    <property type="entry name" value="beta-beta-alpha zinc fingers"/>
    <property type="match status" value="1"/>
</dbReference>
<protein>
    <recommendedName>
        <fullName evidence="6">C2H2-type domain-containing protein</fullName>
    </recommendedName>
</protein>
<evidence type="ECO:0000313" key="8">
    <source>
        <dbReference type="Proteomes" id="UP000314986"/>
    </source>
</evidence>
<dbReference type="InterPro" id="IPR036236">
    <property type="entry name" value="Znf_C2H2_sf"/>
</dbReference>